<organism evidence="2 3">
    <name type="scientific">Phototrophicus methaneseepsis</name>
    <dbReference type="NCBI Taxonomy" id="2710758"/>
    <lineage>
        <taxon>Bacteria</taxon>
        <taxon>Bacillati</taxon>
        <taxon>Chloroflexota</taxon>
        <taxon>Candidatus Thermofontia</taxon>
        <taxon>Phototrophicales</taxon>
        <taxon>Phototrophicaceae</taxon>
        <taxon>Phototrophicus</taxon>
    </lineage>
</organism>
<keyword evidence="1" id="KW-0472">Membrane</keyword>
<protein>
    <submittedName>
        <fullName evidence="2">DUF1440 domain-containing protein</fullName>
    </submittedName>
</protein>
<dbReference type="EMBL" id="CP062983">
    <property type="protein sequence ID" value="QPC85221.1"/>
    <property type="molecule type" value="Genomic_DNA"/>
</dbReference>
<gene>
    <name evidence="2" type="ORF">G4Y79_16400</name>
</gene>
<proteinExistence type="predicted"/>
<dbReference type="AlphaFoldDB" id="A0A7S8EDZ3"/>
<accession>A0A7S8EDZ3</accession>
<reference evidence="2 3" key="1">
    <citation type="submission" date="2020-02" db="EMBL/GenBank/DDBJ databases">
        <authorList>
            <person name="Zheng R.K."/>
            <person name="Sun C.M."/>
        </authorList>
    </citation>
    <scope>NUCLEOTIDE SEQUENCE [LARGE SCALE GENOMIC DNA]</scope>
    <source>
        <strain evidence="3">rifampicinis</strain>
    </source>
</reference>
<keyword evidence="3" id="KW-1185">Reference proteome</keyword>
<dbReference type="Pfam" id="PF07274">
    <property type="entry name" value="DUF1440"/>
    <property type="match status" value="1"/>
</dbReference>
<sequence>MKGAFAGLIATVPMTISMMAMRRWLPWWQKGPLPPHEVTRNTLRAMNLDAVEDKHHLAATVAAHFSYGAGVGALYPFVDQLPLPNMLKGSLYGIGVWMFSYLGWLPATGILEPATEKPSQRNVLMIVAHVVWGVGLSFLFDNLYKGQPTYDIVNDHKS</sequence>
<dbReference type="KEGG" id="pmet:G4Y79_16400"/>
<keyword evidence="1" id="KW-0812">Transmembrane</keyword>
<keyword evidence="1" id="KW-1133">Transmembrane helix</keyword>
<feature type="transmembrane region" description="Helical" evidence="1">
    <location>
        <begin position="6"/>
        <end position="25"/>
    </location>
</feature>
<feature type="transmembrane region" description="Helical" evidence="1">
    <location>
        <begin position="57"/>
        <end position="78"/>
    </location>
</feature>
<dbReference type="Proteomes" id="UP000594468">
    <property type="component" value="Chromosome"/>
</dbReference>
<feature type="transmembrane region" description="Helical" evidence="1">
    <location>
        <begin position="90"/>
        <end position="111"/>
    </location>
</feature>
<evidence type="ECO:0000313" key="2">
    <source>
        <dbReference type="EMBL" id="QPC85221.1"/>
    </source>
</evidence>
<feature type="transmembrane region" description="Helical" evidence="1">
    <location>
        <begin position="123"/>
        <end position="140"/>
    </location>
</feature>
<evidence type="ECO:0000313" key="3">
    <source>
        <dbReference type="Proteomes" id="UP000594468"/>
    </source>
</evidence>
<name>A0A7S8EDZ3_9CHLR</name>
<evidence type="ECO:0000256" key="1">
    <source>
        <dbReference type="SAM" id="Phobius"/>
    </source>
</evidence>
<dbReference type="InterPro" id="IPR009898">
    <property type="entry name" value="DUF1440"/>
</dbReference>